<evidence type="ECO:0000256" key="1">
    <source>
        <dbReference type="ARBA" id="ARBA00004141"/>
    </source>
</evidence>
<comment type="subcellular location">
    <subcellularLocation>
        <location evidence="1">Membrane</location>
        <topology evidence="1">Multi-pass membrane protein</topology>
    </subcellularLocation>
</comment>
<evidence type="ECO:0000313" key="7">
    <source>
        <dbReference type="EMBL" id="MBB5273747.1"/>
    </source>
</evidence>
<evidence type="ECO:0000256" key="4">
    <source>
        <dbReference type="ARBA" id="ARBA00023136"/>
    </source>
</evidence>
<feature type="transmembrane region" description="Helical" evidence="5">
    <location>
        <begin position="16"/>
        <end position="35"/>
    </location>
</feature>
<feature type="transmembrane region" description="Helical" evidence="5">
    <location>
        <begin position="187"/>
        <end position="205"/>
    </location>
</feature>
<keyword evidence="2 5" id="KW-0812">Transmembrane</keyword>
<feature type="transmembrane region" description="Helical" evidence="5">
    <location>
        <begin position="271"/>
        <end position="288"/>
    </location>
</feature>
<feature type="transmembrane region" description="Helical" evidence="5">
    <location>
        <begin position="247"/>
        <end position="265"/>
    </location>
</feature>
<dbReference type="PANTHER" id="PTHR22911">
    <property type="entry name" value="ACYL-MALONYL CONDENSING ENZYME-RELATED"/>
    <property type="match status" value="1"/>
</dbReference>
<feature type="transmembrane region" description="Helical" evidence="5">
    <location>
        <begin position="155"/>
        <end position="175"/>
    </location>
</feature>
<feature type="domain" description="EamA" evidence="6">
    <location>
        <begin position="159"/>
        <end position="287"/>
    </location>
</feature>
<feature type="transmembrane region" description="Helical" evidence="5">
    <location>
        <begin position="107"/>
        <end position="125"/>
    </location>
</feature>
<dbReference type="GO" id="GO:0016020">
    <property type="term" value="C:membrane"/>
    <property type="evidence" value="ECO:0007669"/>
    <property type="project" value="UniProtKB-SubCell"/>
</dbReference>
<sequence>MTPPITAERRAQANRVGILWMLLAVTAFICNDALIKSLGERLPTAQMIVVRGVMAITLILLVAWRMGALPRIADVARGWVLLRAACEGIGTFMYLAALYHLPLGNATAINLSSPLFIALLAVVFLRERVDRARWLAIGAGFVGVLLVIQPRADGFNLYAWLCLLATVVYSMRDLLTRKIPAGTPSILVTLATAGVVWLMAGAVLAVEGWQPMGWRDVALLGLAAVCLATGYHSVISATRHAEISVVAPFRYVSLFWALLIGYLVWGDVPNGLAWAGIGLLLAAGLFMLRQQRTQTRAAARARSDQGV</sequence>
<evidence type="ECO:0000259" key="6">
    <source>
        <dbReference type="Pfam" id="PF00892"/>
    </source>
</evidence>
<keyword evidence="4 5" id="KW-0472">Membrane</keyword>
<organism evidence="7 8">
    <name type="scientific">Quisquiliibacterium transsilvanicum</name>
    <dbReference type="NCBI Taxonomy" id="1549638"/>
    <lineage>
        <taxon>Bacteria</taxon>
        <taxon>Pseudomonadati</taxon>
        <taxon>Pseudomonadota</taxon>
        <taxon>Betaproteobacteria</taxon>
        <taxon>Burkholderiales</taxon>
        <taxon>Burkholderiaceae</taxon>
        <taxon>Quisquiliibacterium</taxon>
    </lineage>
</organism>
<dbReference type="PANTHER" id="PTHR22911:SF6">
    <property type="entry name" value="SOLUTE CARRIER FAMILY 35 MEMBER G1"/>
    <property type="match status" value="1"/>
</dbReference>
<reference evidence="7 8" key="1">
    <citation type="submission" date="2020-08" db="EMBL/GenBank/DDBJ databases">
        <title>Genomic Encyclopedia of Type Strains, Phase IV (KMG-IV): sequencing the most valuable type-strain genomes for metagenomic binning, comparative biology and taxonomic classification.</title>
        <authorList>
            <person name="Goeker M."/>
        </authorList>
    </citation>
    <scope>NUCLEOTIDE SEQUENCE [LARGE SCALE GENOMIC DNA]</scope>
    <source>
        <strain evidence="7 8">DSM 29781</strain>
    </source>
</reference>
<accession>A0A7W8MAJ6</accession>
<comment type="caution">
    <text evidence="7">The sequence shown here is derived from an EMBL/GenBank/DDBJ whole genome shotgun (WGS) entry which is preliminary data.</text>
</comment>
<dbReference type="InterPro" id="IPR037185">
    <property type="entry name" value="EmrE-like"/>
</dbReference>
<name>A0A7W8MAJ6_9BURK</name>
<feature type="transmembrane region" description="Helical" evidence="5">
    <location>
        <begin position="47"/>
        <end position="68"/>
    </location>
</feature>
<gene>
    <name evidence="7" type="ORF">HNQ70_003778</name>
</gene>
<keyword evidence="8" id="KW-1185">Reference proteome</keyword>
<keyword evidence="3 5" id="KW-1133">Transmembrane helix</keyword>
<feature type="transmembrane region" description="Helical" evidence="5">
    <location>
        <begin position="132"/>
        <end position="149"/>
    </location>
</feature>
<dbReference type="Gene3D" id="1.10.3730.20">
    <property type="match status" value="1"/>
</dbReference>
<dbReference type="RefSeq" id="WP_183970613.1">
    <property type="nucleotide sequence ID" value="NZ_BAABEW010000013.1"/>
</dbReference>
<protein>
    <submittedName>
        <fullName evidence="7">Drug/metabolite transporter (DMT)-like permease</fullName>
    </submittedName>
</protein>
<proteinExistence type="predicted"/>
<dbReference type="SUPFAM" id="SSF103481">
    <property type="entry name" value="Multidrug resistance efflux transporter EmrE"/>
    <property type="match status" value="2"/>
</dbReference>
<evidence type="ECO:0000256" key="3">
    <source>
        <dbReference type="ARBA" id="ARBA00022989"/>
    </source>
</evidence>
<dbReference type="Proteomes" id="UP000532440">
    <property type="component" value="Unassembled WGS sequence"/>
</dbReference>
<dbReference type="EMBL" id="JACHGB010000008">
    <property type="protein sequence ID" value="MBB5273747.1"/>
    <property type="molecule type" value="Genomic_DNA"/>
</dbReference>
<feature type="transmembrane region" description="Helical" evidence="5">
    <location>
        <begin position="217"/>
        <end position="235"/>
    </location>
</feature>
<feature type="domain" description="EamA" evidence="6">
    <location>
        <begin position="16"/>
        <end position="148"/>
    </location>
</feature>
<dbReference type="Pfam" id="PF00892">
    <property type="entry name" value="EamA"/>
    <property type="match status" value="2"/>
</dbReference>
<evidence type="ECO:0000313" key="8">
    <source>
        <dbReference type="Proteomes" id="UP000532440"/>
    </source>
</evidence>
<evidence type="ECO:0000256" key="5">
    <source>
        <dbReference type="SAM" id="Phobius"/>
    </source>
</evidence>
<dbReference type="InterPro" id="IPR000620">
    <property type="entry name" value="EamA_dom"/>
</dbReference>
<feature type="transmembrane region" description="Helical" evidence="5">
    <location>
        <begin position="80"/>
        <end position="101"/>
    </location>
</feature>
<dbReference type="AlphaFoldDB" id="A0A7W8MAJ6"/>
<evidence type="ECO:0000256" key="2">
    <source>
        <dbReference type="ARBA" id="ARBA00022692"/>
    </source>
</evidence>